<feature type="region of interest" description="Disordered" evidence="25">
    <location>
        <begin position="362"/>
        <end position="397"/>
    </location>
</feature>
<evidence type="ECO:0000256" key="3">
    <source>
        <dbReference type="ARBA" id="ARBA00004613"/>
    </source>
</evidence>
<evidence type="ECO:0000256" key="26">
    <source>
        <dbReference type="SAM" id="Phobius"/>
    </source>
</evidence>
<dbReference type="CDD" id="cd03516">
    <property type="entry name" value="Link_domain_CD44_like"/>
    <property type="match status" value="1"/>
</dbReference>
<evidence type="ECO:0000256" key="15">
    <source>
        <dbReference type="ARBA" id="ARBA00023170"/>
    </source>
</evidence>
<evidence type="ECO:0000256" key="7">
    <source>
        <dbReference type="ARBA" id="ARBA00022553"/>
    </source>
</evidence>
<dbReference type="GO" id="GO:0048731">
    <property type="term" value="P:system development"/>
    <property type="evidence" value="ECO:0007669"/>
    <property type="project" value="UniProtKB-ARBA"/>
</dbReference>
<dbReference type="GO" id="GO:0005540">
    <property type="term" value="F:hyaluronic acid binding"/>
    <property type="evidence" value="ECO:0007669"/>
    <property type="project" value="InterPro"/>
</dbReference>
<dbReference type="InterPro" id="IPR043210">
    <property type="entry name" value="CD44_antigen-like"/>
</dbReference>
<dbReference type="FunFam" id="3.10.100.10:FF:000004">
    <property type="entry name" value="CD44 antigen isoform X2"/>
    <property type="match status" value="1"/>
</dbReference>
<dbReference type="Ensembl" id="ENSGALT00010060987.1">
    <property type="protein sequence ID" value="ENSGALP00010037730.1"/>
    <property type="gene ID" value="ENSGALG00010024974.1"/>
</dbReference>
<feature type="region of interest" description="Disordered" evidence="25">
    <location>
        <begin position="152"/>
        <end position="231"/>
    </location>
</feature>
<evidence type="ECO:0000256" key="18">
    <source>
        <dbReference type="ARBA" id="ARBA00029917"/>
    </source>
</evidence>
<dbReference type="GeneTree" id="ENSGT00530000063822"/>
<keyword evidence="10" id="KW-0130">Cell adhesion</keyword>
<dbReference type="SMR" id="A0A8V0ZVY7"/>
<evidence type="ECO:0000256" key="19">
    <source>
        <dbReference type="ARBA" id="ARBA00029928"/>
    </source>
</evidence>
<feature type="region of interest" description="Disordered" evidence="25">
    <location>
        <begin position="596"/>
        <end position="761"/>
    </location>
</feature>
<feature type="region of interest" description="Disordered" evidence="25">
    <location>
        <begin position="246"/>
        <end position="267"/>
    </location>
</feature>
<proteinExistence type="evidence at protein level"/>
<dbReference type="GO" id="GO:0009653">
    <property type="term" value="P:anatomical structure morphogenesis"/>
    <property type="evidence" value="ECO:0007669"/>
    <property type="project" value="UniProtKB-ARBA"/>
</dbReference>
<keyword evidence="31" id="KW-1267">Proteomics identification</keyword>
<evidence type="ECO:0000256" key="24">
    <source>
        <dbReference type="PROSITE-ProRule" id="PRU00323"/>
    </source>
</evidence>
<dbReference type="PRINTS" id="PR01265">
    <property type="entry name" value="LINKMODULE"/>
</dbReference>
<feature type="domain" description="Link" evidence="28">
    <location>
        <begin position="32"/>
        <end position="121"/>
    </location>
</feature>
<dbReference type="GO" id="GO:0005576">
    <property type="term" value="C:extracellular region"/>
    <property type="evidence" value="ECO:0007669"/>
    <property type="project" value="UniProtKB-SubCell"/>
</dbReference>
<keyword evidence="11" id="KW-0654">Proteoglycan</keyword>
<feature type="compositionally biased region" description="Polar residues" evidence="25">
    <location>
        <begin position="625"/>
        <end position="646"/>
    </location>
</feature>
<reference evidence="29" key="3">
    <citation type="submission" date="2025-09" db="UniProtKB">
        <authorList>
            <consortium name="Ensembl"/>
        </authorList>
    </citation>
    <scope>IDENTIFICATION</scope>
    <source>
        <strain evidence="29">broiler</strain>
    </source>
</reference>
<evidence type="ECO:0000256" key="25">
    <source>
        <dbReference type="SAM" id="MobiDB-lite"/>
    </source>
</evidence>
<feature type="compositionally biased region" description="Basic and acidic residues" evidence="25">
    <location>
        <begin position="218"/>
        <end position="229"/>
    </location>
</feature>
<dbReference type="Proteomes" id="UP000000539">
    <property type="component" value="Chromosome 5"/>
</dbReference>
<evidence type="ECO:0000256" key="17">
    <source>
        <dbReference type="ARBA" id="ARBA00023273"/>
    </source>
</evidence>
<evidence type="ECO:0000256" key="22">
    <source>
        <dbReference type="ARBA" id="ARBA00032514"/>
    </source>
</evidence>
<reference evidence="29" key="2">
    <citation type="submission" date="2025-08" db="UniProtKB">
        <authorList>
            <consortium name="Ensembl"/>
        </authorList>
    </citation>
    <scope>IDENTIFICATION</scope>
    <source>
        <strain evidence="29">broiler</strain>
    </source>
</reference>
<evidence type="ECO:0000313" key="30">
    <source>
        <dbReference type="Proteomes" id="UP000000539"/>
    </source>
</evidence>
<dbReference type="InterPro" id="IPR000538">
    <property type="entry name" value="Link_dom"/>
</dbReference>
<feature type="compositionally biased region" description="Low complexity" evidence="25">
    <location>
        <begin position="744"/>
        <end position="761"/>
    </location>
</feature>
<keyword evidence="15" id="KW-0675">Receptor</keyword>
<name>A0A8V0ZVY7_CHICK</name>
<accession>A0A8V0ZVY7</accession>
<evidence type="ECO:0000256" key="16">
    <source>
        <dbReference type="ARBA" id="ARBA00023180"/>
    </source>
</evidence>
<evidence type="ECO:0000256" key="27">
    <source>
        <dbReference type="SAM" id="SignalP"/>
    </source>
</evidence>
<dbReference type="SUPFAM" id="SSF56436">
    <property type="entry name" value="C-type lectin-like"/>
    <property type="match status" value="1"/>
</dbReference>
<comment type="caution">
    <text evidence="24">Lacks conserved residue(s) required for the propagation of feature annotation.</text>
</comment>
<feature type="region of interest" description="Disordered" evidence="25">
    <location>
        <begin position="526"/>
        <end position="551"/>
    </location>
</feature>
<feature type="transmembrane region" description="Helical" evidence="26">
    <location>
        <begin position="769"/>
        <end position="790"/>
    </location>
</feature>
<keyword evidence="6" id="KW-0964">Secreted</keyword>
<dbReference type="PROSITE" id="PS01241">
    <property type="entry name" value="LINK_1"/>
    <property type="match status" value="1"/>
</dbReference>
<evidence type="ECO:0000256" key="9">
    <source>
        <dbReference type="ARBA" id="ARBA00022729"/>
    </source>
</evidence>
<feature type="signal peptide" evidence="27">
    <location>
        <begin position="1"/>
        <end position="20"/>
    </location>
</feature>
<reference evidence="29" key="1">
    <citation type="submission" date="2020-11" db="EMBL/GenBank/DDBJ databases">
        <title>Gallus gallus (Chicken) genome, bGalGal1, GRCg7b, maternal haplotype autosomes + Z &amp; W.</title>
        <authorList>
            <person name="Warren W."/>
            <person name="Formenti G."/>
            <person name="Fedrigo O."/>
            <person name="Haase B."/>
            <person name="Mountcastle J."/>
            <person name="Balacco J."/>
            <person name="Tracey A."/>
            <person name="Schneider V."/>
            <person name="Okimoto R."/>
            <person name="Cheng H."/>
            <person name="Hawken R."/>
            <person name="Howe K."/>
            <person name="Jarvis E.D."/>
        </authorList>
    </citation>
    <scope>NUCLEOTIDE SEQUENCE [LARGE SCALE GENOMIC DNA]</scope>
    <source>
        <strain evidence="29">Broiler</strain>
    </source>
</reference>
<feature type="chain" id="PRO_5036498571" description="CD44 antigen" evidence="27">
    <location>
        <begin position="21"/>
        <end position="865"/>
    </location>
</feature>
<feature type="compositionally biased region" description="Polar residues" evidence="25">
    <location>
        <begin position="194"/>
        <end position="206"/>
    </location>
</feature>
<dbReference type="SMART" id="SM00445">
    <property type="entry name" value="LINK"/>
    <property type="match status" value="1"/>
</dbReference>
<feature type="region of interest" description="Disordered" evidence="25">
    <location>
        <begin position="289"/>
        <end position="315"/>
    </location>
</feature>
<evidence type="ECO:0007829" key="31">
    <source>
        <dbReference type="PeptideAtlas" id="A0A8V0ZVY7"/>
    </source>
</evidence>
<evidence type="ECO:0000259" key="28">
    <source>
        <dbReference type="PROSITE" id="PS50963"/>
    </source>
</evidence>
<keyword evidence="16" id="KW-0325">Glycoprotein</keyword>
<keyword evidence="30" id="KW-1185">Reference proteome</keyword>
<keyword evidence="12 26" id="KW-1133">Transmembrane helix</keyword>
<evidence type="ECO:0000256" key="21">
    <source>
        <dbReference type="ARBA" id="ARBA00031823"/>
    </source>
</evidence>
<evidence type="ECO:0000313" key="29">
    <source>
        <dbReference type="Ensembl" id="ENSGALP00010037730.1"/>
    </source>
</evidence>
<dbReference type="PRINTS" id="PR00658">
    <property type="entry name" value="CD44"/>
</dbReference>
<dbReference type="GO" id="GO:0005886">
    <property type="term" value="C:plasma membrane"/>
    <property type="evidence" value="ECO:0007669"/>
    <property type="project" value="UniProtKB-SubCell"/>
</dbReference>
<protein>
    <recommendedName>
        <fullName evidence="4">CD44 antigen</fullName>
    </recommendedName>
    <alternativeName>
        <fullName evidence="22">GP90 lymphocyte homing/adhesion receptor</fullName>
    </alternativeName>
    <alternativeName>
        <fullName evidence="21">HUTCH-I</fullName>
    </alternativeName>
    <alternativeName>
        <fullName evidence="23">Hermes antigen</fullName>
    </alternativeName>
    <alternativeName>
        <fullName evidence="20">Hyaluronate receptor</fullName>
    </alternativeName>
    <alternativeName>
        <fullName evidence="18">Phagocytic glycoprotein 1</fullName>
    </alternativeName>
    <alternativeName>
        <fullName evidence="19">Phagocytic glycoprotein I</fullName>
    </alternativeName>
</protein>
<dbReference type="GO" id="GO:0009986">
    <property type="term" value="C:cell surface"/>
    <property type="evidence" value="ECO:0007669"/>
    <property type="project" value="UniProtKB-ARBA"/>
</dbReference>
<evidence type="ECO:0000256" key="8">
    <source>
        <dbReference type="ARBA" id="ARBA00022692"/>
    </source>
</evidence>
<evidence type="ECO:0000256" key="23">
    <source>
        <dbReference type="ARBA" id="ARBA00032917"/>
    </source>
</evidence>
<dbReference type="GO" id="GO:0032991">
    <property type="term" value="C:protein-containing complex"/>
    <property type="evidence" value="ECO:0007669"/>
    <property type="project" value="UniProtKB-ARBA"/>
</dbReference>
<dbReference type="GO" id="GO:0042981">
    <property type="term" value="P:regulation of apoptotic process"/>
    <property type="evidence" value="ECO:0007669"/>
    <property type="project" value="UniProtKB-ARBA"/>
</dbReference>
<comment type="subcellular location">
    <subcellularLocation>
        <location evidence="2">Cell membrane</location>
        <topology evidence="2">Single-pass type I membrane protein</topology>
    </subcellularLocation>
    <subcellularLocation>
        <location evidence="1">Cell projection</location>
        <location evidence="1">Microvillus</location>
    </subcellularLocation>
    <subcellularLocation>
        <location evidence="3">Secreted</location>
    </subcellularLocation>
</comment>
<dbReference type="PROSITE" id="PS50963">
    <property type="entry name" value="LINK_2"/>
    <property type="match status" value="1"/>
</dbReference>
<dbReference type="PANTHER" id="PTHR10225">
    <property type="entry name" value="HYALURONAN RECEPTOR"/>
    <property type="match status" value="1"/>
</dbReference>
<evidence type="ECO:0000256" key="1">
    <source>
        <dbReference type="ARBA" id="ARBA00004105"/>
    </source>
</evidence>
<dbReference type="Gene3D" id="3.10.100.10">
    <property type="entry name" value="Mannose-Binding Protein A, subunit A"/>
    <property type="match status" value="1"/>
</dbReference>
<keyword evidence="7" id="KW-0597">Phosphoprotein</keyword>
<dbReference type="AlphaFoldDB" id="A0A8V0ZVY7"/>
<evidence type="ECO:0000256" key="2">
    <source>
        <dbReference type="ARBA" id="ARBA00004251"/>
    </source>
</evidence>
<evidence type="ECO:0000256" key="6">
    <source>
        <dbReference type="ARBA" id="ARBA00022525"/>
    </source>
</evidence>
<sequence>MANFYLLATFGLCLLKFCLTETQFNITCRYGGVFHVEKNGRYSLTRAEAIELCRALNSTLATLEQFERAHALGFETCRYGFIVGHIVIPRINPYHLCAANHTGIYKLSANTTGRYDAYCYNATETRSKACEPIERIDITFLSNQSEIVIDNEDGSRYNADGTRHSGDSSTSGVDDENLGSGSIHDTTPGDASIRRSSPSYYGSVTPYSHMPDHSSGGGEKDFPVKHYDDEISPTSTDILATAADFPREDDVQHPASTTPDPHRDNLEKTTTQSWWNLFADQWWWSYPREKTQEPTQATRDVTSSGNDSDDEDSSEEMIYSTVFPGWEISVAKNEYAASTTPDLHHDNLEKTTTQAHWNPFLNQWGLSNPREKTQESTPATRDVTSSGNDSDDEDSSEEMIYSTVFPGWEISVAKNEYAASTTPDPHHDNLEKTTTQSWWNLISDQWWLLNPREKTEERTEATRAVDSQHETLLEVSTQDYWKPYYTDEEERYPSSAGRALVTSETEKRQGPTQHPLLHSVHYGWISQGQNPANTTGATEQQEFTPPGENDIEKETSYTAMVPNHGAKQNDSAQDPLVYPGWGKEDYSIQPTIMDRVIPSRESNREKESSNTALATPDRAPHEDPTQPTLPSGNEAAQSTEGTTHSTDAPGGPVLLGLDPISTNEAGDESLLTGTKEATSRPLAPSTQPGSESEQANATGGSHVSLIPGVFPDMDDRLYQLPTPPPSRSTSNIDSDQGPHKGDGEPTSSPGLSTTTTVTSQPGTAHVPEWLIIVAALLALALILAVCIAVNSRRRCGQKKKLVINNGKGAVEDRKTRELNGDASKSQEMVHLVHKEQSNDRTGACDEFLTVDETQNHQDGDMKSGV</sequence>
<evidence type="ECO:0000256" key="14">
    <source>
        <dbReference type="ARBA" id="ARBA00023157"/>
    </source>
</evidence>
<evidence type="ECO:0000256" key="13">
    <source>
        <dbReference type="ARBA" id="ARBA00023136"/>
    </source>
</evidence>
<gene>
    <name evidence="29" type="primary">CD44</name>
</gene>
<feature type="compositionally biased region" description="Basic and acidic residues" evidence="25">
    <location>
        <begin position="597"/>
        <end position="608"/>
    </location>
</feature>
<keyword evidence="14" id="KW-1015">Disulfide bond</keyword>
<dbReference type="InterPro" id="IPR016187">
    <property type="entry name" value="CTDL_fold"/>
</dbReference>
<evidence type="ECO:0000256" key="4">
    <source>
        <dbReference type="ARBA" id="ARBA00020474"/>
    </source>
</evidence>
<dbReference type="Pfam" id="PF00193">
    <property type="entry name" value="Xlink"/>
    <property type="match status" value="1"/>
</dbReference>
<dbReference type="PANTHER" id="PTHR10225:SF6">
    <property type="entry name" value="CD44 ANTIGEN"/>
    <property type="match status" value="1"/>
</dbReference>
<organism evidence="29 30">
    <name type="scientific">Gallus gallus</name>
    <name type="common">Chicken</name>
    <dbReference type="NCBI Taxonomy" id="9031"/>
    <lineage>
        <taxon>Eukaryota</taxon>
        <taxon>Metazoa</taxon>
        <taxon>Chordata</taxon>
        <taxon>Craniata</taxon>
        <taxon>Vertebrata</taxon>
        <taxon>Euteleostomi</taxon>
        <taxon>Archelosauria</taxon>
        <taxon>Archosauria</taxon>
        <taxon>Dinosauria</taxon>
        <taxon>Saurischia</taxon>
        <taxon>Theropoda</taxon>
        <taxon>Coelurosauria</taxon>
        <taxon>Aves</taxon>
        <taxon>Neognathae</taxon>
        <taxon>Galloanserae</taxon>
        <taxon>Galliformes</taxon>
        <taxon>Phasianidae</taxon>
        <taxon>Phasianinae</taxon>
        <taxon>Gallus</taxon>
    </lineage>
</organism>
<dbReference type="InterPro" id="IPR016186">
    <property type="entry name" value="C-type_lectin-like/link_sf"/>
</dbReference>
<dbReference type="OrthoDB" id="9938473at2759"/>
<evidence type="ECO:0000256" key="10">
    <source>
        <dbReference type="ARBA" id="ARBA00022889"/>
    </source>
</evidence>
<keyword evidence="13 26" id="KW-0472">Membrane</keyword>
<evidence type="ECO:0000256" key="12">
    <source>
        <dbReference type="ARBA" id="ARBA00022989"/>
    </source>
</evidence>
<dbReference type="GO" id="GO:0005902">
    <property type="term" value="C:microvillus"/>
    <property type="evidence" value="ECO:0007669"/>
    <property type="project" value="UniProtKB-SubCell"/>
</dbReference>
<evidence type="ECO:0000256" key="5">
    <source>
        <dbReference type="ARBA" id="ARBA00022475"/>
    </source>
</evidence>
<feature type="compositionally biased region" description="Polar residues" evidence="25">
    <location>
        <begin position="526"/>
        <end position="543"/>
    </location>
</feature>
<dbReference type="InterPro" id="IPR001231">
    <property type="entry name" value="CD44_antigen"/>
</dbReference>
<keyword evidence="17" id="KW-0966">Cell projection</keyword>
<keyword evidence="8 26" id="KW-0812">Transmembrane</keyword>
<feature type="compositionally biased region" description="Polar residues" evidence="25">
    <location>
        <begin position="684"/>
        <end position="701"/>
    </location>
</feature>
<dbReference type="GO" id="GO:0007155">
    <property type="term" value="P:cell adhesion"/>
    <property type="evidence" value="ECO:0007669"/>
    <property type="project" value="UniProtKB-KW"/>
</dbReference>
<keyword evidence="9 27" id="KW-0732">Signal</keyword>
<keyword evidence="5" id="KW-1003">Cell membrane</keyword>
<evidence type="ECO:0000256" key="11">
    <source>
        <dbReference type="ARBA" id="ARBA00022974"/>
    </source>
</evidence>
<evidence type="ECO:0000256" key="20">
    <source>
        <dbReference type="ARBA" id="ARBA00031179"/>
    </source>
</evidence>
<feature type="compositionally biased region" description="Polar residues" evidence="25">
    <location>
        <begin position="293"/>
        <end position="306"/>
    </location>
</feature>
<feature type="compositionally biased region" description="Polar residues" evidence="25">
    <location>
        <begin position="375"/>
        <end position="388"/>
    </location>
</feature>